<evidence type="ECO:0000313" key="3">
    <source>
        <dbReference type="Proteomes" id="UP001595420"/>
    </source>
</evidence>
<sequence>MDCAAIPRDLAESTFFGHERGAFTGAPARCSRSWISRRRWKPLAPRRG</sequence>
<evidence type="ECO:0000259" key="1">
    <source>
        <dbReference type="PROSITE" id="PS50045"/>
    </source>
</evidence>
<dbReference type="RefSeq" id="WP_379793700.1">
    <property type="nucleotide sequence ID" value="NZ_JAFNJS010000007.1"/>
</dbReference>
<evidence type="ECO:0000313" key="2">
    <source>
        <dbReference type="EMBL" id="MFC3002691.1"/>
    </source>
</evidence>
<dbReference type="InterPro" id="IPR027417">
    <property type="entry name" value="P-loop_NTPase"/>
</dbReference>
<dbReference type="Pfam" id="PF00158">
    <property type="entry name" value="Sigma54_activat"/>
    <property type="match status" value="1"/>
</dbReference>
<proteinExistence type="predicted"/>
<feature type="domain" description="Sigma-54 factor interaction" evidence="1">
    <location>
        <begin position="1"/>
        <end position="48"/>
    </location>
</feature>
<name>A0ABV7C0J8_9PROT</name>
<reference evidence="3" key="1">
    <citation type="journal article" date="2019" name="Int. J. Syst. Evol. Microbiol.">
        <title>The Global Catalogue of Microorganisms (GCM) 10K type strain sequencing project: providing services to taxonomists for standard genome sequencing and annotation.</title>
        <authorList>
            <consortium name="The Broad Institute Genomics Platform"/>
            <consortium name="The Broad Institute Genome Sequencing Center for Infectious Disease"/>
            <person name="Wu L."/>
            <person name="Ma J."/>
        </authorList>
    </citation>
    <scope>NUCLEOTIDE SEQUENCE [LARGE SCALE GENOMIC DNA]</scope>
    <source>
        <strain evidence="3">CGMCC 1.16855</strain>
    </source>
</reference>
<organism evidence="2 3">
    <name type="scientific">Falsiroseomonas tokyonensis</name>
    <dbReference type="NCBI Taxonomy" id="430521"/>
    <lineage>
        <taxon>Bacteria</taxon>
        <taxon>Pseudomonadati</taxon>
        <taxon>Pseudomonadota</taxon>
        <taxon>Alphaproteobacteria</taxon>
        <taxon>Acetobacterales</taxon>
        <taxon>Roseomonadaceae</taxon>
        <taxon>Falsiroseomonas</taxon>
    </lineage>
</organism>
<protein>
    <submittedName>
        <fullName evidence="2">Sigma 54-interacting transcriptional regulator</fullName>
    </submittedName>
</protein>
<dbReference type="Gene3D" id="3.40.50.300">
    <property type="entry name" value="P-loop containing nucleotide triphosphate hydrolases"/>
    <property type="match status" value="1"/>
</dbReference>
<dbReference type="Proteomes" id="UP001595420">
    <property type="component" value="Unassembled WGS sequence"/>
</dbReference>
<dbReference type="InterPro" id="IPR002078">
    <property type="entry name" value="Sigma_54_int"/>
</dbReference>
<keyword evidence="3" id="KW-1185">Reference proteome</keyword>
<gene>
    <name evidence="2" type="ORF">ACFOD3_22520</name>
</gene>
<dbReference type="PROSITE" id="PS50045">
    <property type="entry name" value="SIGMA54_INTERACT_4"/>
    <property type="match status" value="1"/>
</dbReference>
<accession>A0ABV7C0J8</accession>
<dbReference type="EMBL" id="JBHRSB010000007">
    <property type="protein sequence ID" value="MFC3002691.1"/>
    <property type="molecule type" value="Genomic_DNA"/>
</dbReference>
<comment type="caution">
    <text evidence="2">The sequence shown here is derived from an EMBL/GenBank/DDBJ whole genome shotgun (WGS) entry which is preliminary data.</text>
</comment>